<evidence type="ECO:0000256" key="6">
    <source>
        <dbReference type="ARBA" id="ARBA00022917"/>
    </source>
</evidence>
<dbReference type="Gene3D" id="2.20.28.290">
    <property type="match status" value="1"/>
</dbReference>
<dbReference type="EC" id="6.1.1.4" evidence="2"/>
<evidence type="ECO:0000256" key="4">
    <source>
        <dbReference type="ARBA" id="ARBA00022741"/>
    </source>
</evidence>
<dbReference type="GO" id="GO:0004823">
    <property type="term" value="F:leucine-tRNA ligase activity"/>
    <property type="evidence" value="ECO:0007669"/>
    <property type="project" value="UniProtKB-EC"/>
</dbReference>
<dbReference type="CDD" id="cd07958">
    <property type="entry name" value="Anticodon_Ia_Leu_BEm"/>
    <property type="match status" value="1"/>
</dbReference>
<feature type="non-terminal residue" evidence="12">
    <location>
        <position position="245"/>
    </location>
</feature>
<keyword evidence="4" id="KW-0547">Nucleotide-binding</keyword>
<evidence type="ECO:0000256" key="8">
    <source>
        <dbReference type="ARBA" id="ARBA00047469"/>
    </source>
</evidence>
<dbReference type="GO" id="GO:0006429">
    <property type="term" value="P:leucyl-tRNA aminoacylation"/>
    <property type="evidence" value="ECO:0007669"/>
    <property type="project" value="InterPro"/>
</dbReference>
<dbReference type="AlphaFoldDB" id="A0A383BKN0"/>
<evidence type="ECO:0000313" key="12">
    <source>
        <dbReference type="EMBL" id="SVE20697.1"/>
    </source>
</evidence>
<feature type="domain" description="Methionyl/Valyl/Leucyl/Isoleucyl-tRNA synthetase anticodon-binding" evidence="11">
    <location>
        <begin position="153"/>
        <end position="242"/>
    </location>
</feature>
<protein>
    <recommendedName>
        <fullName evidence="2">leucine--tRNA ligase</fullName>
        <ecNumber evidence="2">6.1.1.4</ecNumber>
    </recommendedName>
</protein>
<accession>A0A383BKN0</accession>
<evidence type="ECO:0000259" key="10">
    <source>
        <dbReference type="Pfam" id="PF00133"/>
    </source>
</evidence>
<dbReference type="FunFam" id="1.10.730.10:FF:000002">
    <property type="entry name" value="Leucine--tRNA ligase"/>
    <property type="match status" value="1"/>
</dbReference>
<dbReference type="GO" id="GO:0005524">
    <property type="term" value="F:ATP binding"/>
    <property type="evidence" value="ECO:0007669"/>
    <property type="project" value="UniProtKB-KW"/>
</dbReference>
<keyword evidence="3" id="KW-0436">Ligase</keyword>
<dbReference type="EMBL" id="UINC01201379">
    <property type="protein sequence ID" value="SVE20697.1"/>
    <property type="molecule type" value="Genomic_DNA"/>
</dbReference>
<dbReference type="Pfam" id="PF08264">
    <property type="entry name" value="Anticodon_1"/>
    <property type="match status" value="1"/>
</dbReference>
<proteinExistence type="inferred from homology"/>
<comment type="similarity">
    <text evidence="1">Belongs to the class-I aminoacyl-tRNA synthetase family.</text>
</comment>
<sequence length="245" mass="28116">RFFMRALEDCGYVDFKEPFTGLLAQGMVCHETYKDESGWLYPEEVERDKNGDWRRRDNQNPVEVGRSESMSKSKKNVVDPEAILASYGADTARLFMLSDSPPERDIEWTEAGIEGAWRFIQKLWRIATTFHTDDHKVPPQRPKDFSPAAIQLRRHTHQTIVDVTKDIESFRFNRAVAAVRQLSNNIAAFQEKDAAASWARREAIEVLVKLIGPMLPHLAEEMWQLLGYAPSITQATWPKPDADLL</sequence>
<evidence type="ECO:0000256" key="3">
    <source>
        <dbReference type="ARBA" id="ARBA00022598"/>
    </source>
</evidence>
<dbReference type="InterPro" id="IPR002300">
    <property type="entry name" value="aa-tRNA-synth_Ia"/>
</dbReference>
<dbReference type="InterPro" id="IPR009080">
    <property type="entry name" value="tRNAsynth_Ia_anticodon-bd"/>
</dbReference>
<dbReference type="PANTHER" id="PTHR43740">
    <property type="entry name" value="LEUCYL-TRNA SYNTHETASE"/>
    <property type="match status" value="1"/>
</dbReference>
<dbReference type="InterPro" id="IPR013155">
    <property type="entry name" value="M/V/L/I-tRNA-synth_anticd-bd"/>
</dbReference>
<feature type="domain" description="Aminoacyl-tRNA synthetase class Ia" evidence="10">
    <location>
        <begin position="69"/>
        <end position="108"/>
    </location>
</feature>
<keyword evidence="5" id="KW-0067">ATP-binding</keyword>
<evidence type="ECO:0000256" key="9">
    <source>
        <dbReference type="SAM" id="MobiDB-lite"/>
    </source>
</evidence>
<dbReference type="InterPro" id="IPR002302">
    <property type="entry name" value="Leu-tRNA-ligase"/>
</dbReference>
<evidence type="ECO:0000256" key="1">
    <source>
        <dbReference type="ARBA" id="ARBA00005594"/>
    </source>
</evidence>
<dbReference type="Pfam" id="PF00133">
    <property type="entry name" value="tRNA-synt_1"/>
    <property type="match status" value="1"/>
</dbReference>
<comment type="catalytic activity">
    <reaction evidence="8">
        <text>tRNA(Leu) + L-leucine + ATP = L-leucyl-tRNA(Leu) + AMP + diphosphate</text>
        <dbReference type="Rhea" id="RHEA:11688"/>
        <dbReference type="Rhea" id="RHEA-COMP:9613"/>
        <dbReference type="Rhea" id="RHEA-COMP:9622"/>
        <dbReference type="ChEBI" id="CHEBI:30616"/>
        <dbReference type="ChEBI" id="CHEBI:33019"/>
        <dbReference type="ChEBI" id="CHEBI:57427"/>
        <dbReference type="ChEBI" id="CHEBI:78442"/>
        <dbReference type="ChEBI" id="CHEBI:78494"/>
        <dbReference type="ChEBI" id="CHEBI:456215"/>
        <dbReference type="EC" id="6.1.1.4"/>
    </reaction>
</comment>
<evidence type="ECO:0000256" key="2">
    <source>
        <dbReference type="ARBA" id="ARBA00013164"/>
    </source>
</evidence>
<keyword evidence="6" id="KW-0648">Protein biosynthesis</keyword>
<dbReference type="Gene3D" id="1.10.730.10">
    <property type="entry name" value="Isoleucyl-tRNA Synthetase, Domain 1"/>
    <property type="match status" value="1"/>
</dbReference>
<feature type="non-terminal residue" evidence="12">
    <location>
        <position position="1"/>
    </location>
</feature>
<reference evidence="12" key="1">
    <citation type="submission" date="2018-05" db="EMBL/GenBank/DDBJ databases">
        <authorList>
            <person name="Lanie J.A."/>
            <person name="Ng W.-L."/>
            <person name="Kazmierczak K.M."/>
            <person name="Andrzejewski T.M."/>
            <person name="Davidsen T.M."/>
            <person name="Wayne K.J."/>
            <person name="Tettelin H."/>
            <person name="Glass J.I."/>
            <person name="Rusch D."/>
            <person name="Podicherti R."/>
            <person name="Tsui H.-C.T."/>
            <person name="Winkler M.E."/>
        </authorList>
    </citation>
    <scope>NUCLEOTIDE SEQUENCE</scope>
</reference>
<evidence type="ECO:0000256" key="7">
    <source>
        <dbReference type="ARBA" id="ARBA00023146"/>
    </source>
</evidence>
<name>A0A383BKN0_9ZZZZ</name>
<dbReference type="PANTHER" id="PTHR43740:SF2">
    <property type="entry name" value="LEUCINE--TRNA LIGASE, MITOCHONDRIAL"/>
    <property type="match status" value="1"/>
</dbReference>
<evidence type="ECO:0000259" key="11">
    <source>
        <dbReference type="Pfam" id="PF08264"/>
    </source>
</evidence>
<organism evidence="12">
    <name type="scientific">marine metagenome</name>
    <dbReference type="NCBI Taxonomy" id="408172"/>
    <lineage>
        <taxon>unclassified sequences</taxon>
        <taxon>metagenomes</taxon>
        <taxon>ecological metagenomes</taxon>
    </lineage>
</organism>
<keyword evidence="7" id="KW-0030">Aminoacyl-tRNA synthetase</keyword>
<evidence type="ECO:0000256" key="5">
    <source>
        <dbReference type="ARBA" id="ARBA00022840"/>
    </source>
</evidence>
<feature type="region of interest" description="Disordered" evidence="9">
    <location>
        <begin position="50"/>
        <end position="72"/>
    </location>
</feature>
<dbReference type="SUPFAM" id="SSF47323">
    <property type="entry name" value="Anticodon-binding domain of a subclass of class I aminoacyl-tRNA synthetases"/>
    <property type="match status" value="1"/>
</dbReference>
<dbReference type="SUPFAM" id="SSF52374">
    <property type="entry name" value="Nucleotidylyl transferase"/>
    <property type="match status" value="1"/>
</dbReference>
<gene>
    <name evidence="12" type="ORF">METZ01_LOCUS473551</name>
</gene>